<dbReference type="Gene3D" id="3.30.70.1280">
    <property type="entry name" value="SP0830-like domains"/>
    <property type="match status" value="1"/>
</dbReference>
<sequence>MTVYIALLRGINVGGKNKIKMAELKTALENIGLTGVQTYIQSGNVLFVSEKDEPTLRKEIEQMIESVFGISLMVILRTAGEMKKIARQCPFSEELLAEAAATCVGESLHVAMLPEPPEASGIEKLKAVNYGDDLYFIAGRDVYLLFRSSIRDSKLAVNLHKLGVQATVRNWKTMNKLVELADAMTS</sequence>
<dbReference type="Proteomes" id="UP000253090">
    <property type="component" value="Unassembled WGS sequence"/>
</dbReference>
<dbReference type="SUPFAM" id="SSF160379">
    <property type="entry name" value="SP0830-like"/>
    <property type="match status" value="1"/>
</dbReference>
<reference evidence="1 2" key="1">
    <citation type="submission" date="2018-07" db="EMBL/GenBank/DDBJ databases">
        <title>Genomic Encyclopedia of Type Strains, Phase III (KMG-III): the genomes of soil and plant-associated and newly described type strains.</title>
        <authorList>
            <person name="Whitman W."/>
        </authorList>
    </citation>
    <scope>NUCLEOTIDE SEQUENCE [LARGE SCALE GENOMIC DNA]</scope>
    <source>
        <strain evidence="1 2">CECT 8333</strain>
    </source>
</reference>
<organism evidence="1 2">
    <name type="scientific">Fontibacillus phaseoli</name>
    <dbReference type="NCBI Taxonomy" id="1416533"/>
    <lineage>
        <taxon>Bacteria</taxon>
        <taxon>Bacillati</taxon>
        <taxon>Bacillota</taxon>
        <taxon>Bacilli</taxon>
        <taxon>Bacillales</taxon>
        <taxon>Paenibacillaceae</taxon>
        <taxon>Fontibacillus</taxon>
    </lineage>
</organism>
<dbReference type="RefSeq" id="WP_114497539.1">
    <property type="nucleotide sequence ID" value="NZ_QPJW01000006.1"/>
</dbReference>
<dbReference type="PANTHER" id="PTHR36439">
    <property type="entry name" value="BLL4334 PROTEIN"/>
    <property type="match status" value="1"/>
</dbReference>
<accession>A0A369BB85</accession>
<dbReference type="EMBL" id="QPJW01000006">
    <property type="protein sequence ID" value="RCX18681.1"/>
    <property type="molecule type" value="Genomic_DNA"/>
</dbReference>
<protein>
    <submittedName>
        <fullName evidence="1">Uncharacterized protein (DUF1697 family)</fullName>
    </submittedName>
</protein>
<dbReference type="AlphaFoldDB" id="A0A369BB85"/>
<dbReference type="OrthoDB" id="9806494at2"/>
<name>A0A369BB85_9BACL</name>
<dbReference type="Pfam" id="PF08002">
    <property type="entry name" value="DUF1697"/>
    <property type="match status" value="1"/>
</dbReference>
<evidence type="ECO:0000313" key="2">
    <source>
        <dbReference type="Proteomes" id="UP000253090"/>
    </source>
</evidence>
<gene>
    <name evidence="1" type="ORF">DFP94_106215</name>
</gene>
<evidence type="ECO:0000313" key="1">
    <source>
        <dbReference type="EMBL" id="RCX18681.1"/>
    </source>
</evidence>
<dbReference type="InterPro" id="IPR012545">
    <property type="entry name" value="DUF1697"/>
</dbReference>
<proteinExistence type="predicted"/>
<dbReference type="PIRSF" id="PIRSF008502">
    <property type="entry name" value="UCP008502"/>
    <property type="match status" value="1"/>
</dbReference>
<comment type="caution">
    <text evidence="1">The sequence shown here is derived from an EMBL/GenBank/DDBJ whole genome shotgun (WGS) entry which is preliminary data.</text>
</comment>
<keyword evidence="2" id="KW-1185">Reference proteome</keyword>
<dbReference type="PANTHER" id="PTHR36439:SF1">
    <property type="entry name" value="DUF1697 DOMAIN-CONTAINING PROTEIN"/>
    <property type="match status" value="1"/>
</dbReference>